<dbReference type="Pfam" id="PF01384">
    <property type="entry name" value="PHO4"/>
    <property type="match status" value="1"/>
</dbReference>
<dbReference type="RefSeq" id="WP_245701485.1">
    <property type="nucleotide sequence ID" value="NZ_FNGP01000001.1"/>
</dbReference>
<dbReference type="PANTHER" id="PTHR11101">
    <property type="entry name" value="PHOSPHATE TRANSPORTER"/>
    <property type="match status" value="1"/>
</dbReference>
<feature type="transmembrane region" description="Helical" evidence="6">
    <location>
        <begin position="431"/>
        <end position="451"/>
    </location>
</feature>
<evidence type="ECO:0000256" key="7">
    <source>
        <dbReference type="SAM" id="MobiDB-lite"/>
    </source>
</evidence>
<feature type="transmembrane region" description="Helical" evidence="6">
    <location>
        <begin position="138"/>
        <end position="157"/>
    </location>
</feature>
<gene>
    <name evidence="8" type="ORF">SAMN04488242_0890</name>
</gene>
<dbReference type="STRING" id="686624.SAMN04488242_0890"/>
<feature type="transmembrane region" description="Helical" evidence="6">
    <location>
        <begin position="201"/>
        <end position="222"/>
    </location>
</feature>
<dbReference type="GO" id="GO:0035435">
    <property type="term" value="P:phosphate ion transmembrane transport"/>
    <property type="evidence" value="ECO:0007669"/>
    <property type="project" value="TreeGrafter"/>
</dbReference>
<evidence type="ECO:0000313" key="8">
    <source>
        <dbReference type="EMBL" id="SDL23524.1"/>
    </source>
</evidence>
<evidence type="ECO:0000256" key="2">
    <source>
        <dbReference type="ARBA" id="ARBA00022448"/>
    </source>
</evidence>
<reference evidence="8 9" key="1">
    <citation type="submission" date="2016-10" db="EMBL/GenBank/DDBJ databases">
        <authorList>
            <person name="de Groot N.N."/>
        </authorList>
    </citation>
    <scope>NUCLEOTIDE SEQUENCE [LARGE SCALE GENOMIC DNA]</scope>
    <source>
        <strain evidence="8 9">CGMCC 1.9159</strain>
    </source>
</reference>
<evidence type="ECO:0000256" key="3">
    <source>
        <dbReference type="ARBA" id="ARBA00022692"/>
    </source>
</evidence>
<evidence type="ECO:0000256" key="6">
    <source>
        <dbReference type="RuleBase" id="RU363058"/>
    </source>
</evidence>
<keyword evidence="4 6" id="KW-1133">Transmembrane helix</keyword>
<feature type="transmembrane region" description="Helical" evidence="6">
    <location>
        <begin position="377"/>
        <end position="396"/>
    </location>
</feature>
<keyword evidence="2 6" id="KW-0813">Transport</keyword>
<feature type="region of interest" description="Disordered" evidence="7">
    <location>
        <begin position="1"/>
        <end position="21"/>
    </location>
</feature>
<feature type="transmembrane region" description="Helical" evidence="6">
    <location>
        <begin position="471"/>
        <end position="503"/>
    </location>
</feature>
<proteinExistence type="inferred from homology"/>
<evidence type="ECO:0000256" key="4">
    <source>
        <dbReference type="ARBA" id="ARBA00022989"/>
    </source>
</evidence>
<organism evidence="8 9">
    <name type="scientific">Tessaracoccus oleiagri</name>
    <dbReference type="NCBI Taxonomy" id="686624"/>
    <lineage>
        <taxon>Bacteria</taxon>
        <taxon>Bacillati</taxon>
        <taxon>Actinomycetota</taxon>
        <taxon>Actinomycetes</taxon>
        <taxon>Propionibacteriales</taxon>
        <taxon>Propionibacteriaceae</taxon>
        <taxon>Tessaracoccus</taxon>
    </lineage>
</organism>
<keyword evidence="6" id="KW-0592">Phosphate transport</keyword>
<comment type="subcellular location">
    <subcellularLocation>
        <location evidence="1 6">Membrane</location>
        <topology evidence="1 6">Multi-pass membrane protein</topology>
    </subcellularLocation>
</comment>
<dbReference type="Proteomes" id="UP000199475">
    <property type="component" value="Unassembled WGS sequence"/>
</dbReference>
<dbReference type="GO" id="GO:0005315">
    <property type="term" value="F:phosphate transmembrane transporter activity"/>
    <property type="evidence" value="ECO:0007669"/>
    <property type="project" value="InterPro"/>
</dbReference>
<protein>
    <recommendedName>
        <fullName evidence="6">Phosphate transporter</fullName>
    </recommendedName>
</protein>
<dbReference type="AlphaFoldDB" id="A0A1G9IF92"/>
<dbReference type="InterPro" id="IPR001204">
    <property type="entry name" value="Phos_transporter"/>
</dbReference>
<sequence>MAIASQRETSTPPPTLDPSPGRSLISDRNLHLIFGALLTVTAVAFFLWSLDYIDNSRLVIILLTAIVLGMFMAFNIGGNDVANSFGTSVGAGTLTMKQALLIAAVFEVSGAVLAGGEVTETVRSGIVDLGTDISGRDFAFIMMAALFGAALWLLVATRFGLPVSTTHSIVGAIVGASLTLGYLTGTGSLEMVQWDGIRDIAISWVASPLLGGVLAFLLFGMIQRRILLYNEKAEAKLRELSAERIAHRDREASEFDRLTQIQQVAYTSKLVRDSELAKSPDIDPTLLESRYYKELKKLDKKVDEVRSHRALTSWVPLLGALGSMVIAAMVLFKGLKNLDFEISGLAVVLVLAMVGVIAGFSLFIFAQSLKGKQLSQATFVLFSWMQVFTASAFAFSHGSNDIANAVGPFAAILDVLRTGSVSEKAALPAPVLLAFGVALVAGLWFIGRAVMRTVGEGLTKIHPASGFAAELSAAGVVLLASVFGLPVSSTHILIGAILGVGLVNKAANWRLMRPIFLAWVITLPAAAGIGAMGLIALRAIF</sequence>
<evidence type="ECO:0000313" key="9">
    <source>
        <dbReference type="Proteomes" id="UP000199475"/>
    </source>
</evidence>
<feature type="transmembrane region" description="Helical" evidence="6">
    <location>
        <begin position="344"/>
        <end position="365"/>
    </location>
</feature>
<feature type="transmembrane region" description="Helical" evidence="6">
    <location>
        <begin position="56"/>
        <end position="78"/>
    </location>
</feature>
<evidence type="ECO:0000256" key="5">
    <source>
        <dbReference type="ARBA" id="ARBA00023136"/>
    </source>
</evidence>
<feature type="transmembrane region" description="Helical" evidence="6">
    <location>
        <begin position="99"/>
        <end position="118"/>
    </location>
</feature>
<keyword evidence="9" id="KW-1185">Reference proteome</keyword>
<name>A0A1G9IF92_9ACTN</name>
<feature type="transmembrane region" description="Helical" evidence="6">
    <location>
        <begin position="515"/>
        <end position="540"/>
    </location>
</feature>
<comment type="similarity">
    <text evidence="6">Belongs to the inorganic phosphate transporter (PiT) (TC 2.A.20) family.</text>
</comment>
<keyword evidence="3 6" id="KW-0812">Transmembrane</keyword>
<dbReference type="EMBL" id="FNGP01000001">
    <property type="protein sequence ID" value="SDL23524.1"/>
    <property type="molecule type" value="Genomic_DNA"/>
</dbReference>
<evidence type="ECO:0000256" key="1">
    <source>
        <dbReference type="ARBA" id="ARBA00004141"/>
    </source>
</evidence>
<feature type="transmembrane region" description="Helical" evidence="6">
    <location>
        <begin position="30"/>
        <end position="50"/>
    </location>
</feature>
<accession>A0A1G9IF92</accession>
<dbReference type="PANTHER" id="PTHR11101:SF80">
    <property type="entry name" value="PHOSPHATE TRANSPORTER"/>
    <property type="match status" value="1"/>
</dbReference>
<keyword evidence="5 6" id="KW-0472">Membrane</keyword>
<feature type="transmembrane region" description="Helical" evidence="6">
    <location>
        <begin position="169"/>
        <end position="189"/>
    </location>
</feature>
<feature type="transmembrane region" description="Helical" evidence="6">
    <location>
        <begin position="310"/>
        <end position="332"/>
    </location>
</feature>
<dbReference type="GO" id="GO:0016020">
    <property type="term" value="C:membrane"/>
    <property type="evidence" value="ECO:0007669"/>
    <property type="project" value="UniProtKB-SubCell"/>
</dbReference>